<dbReference type="EMBL" id="WOAD01000006">
    <property type="protein sequence ID" value="MUI35284.1"/>
    <property type="molecule type" value="Genomic_DNA"/>
</dbReference>
<sequence>MAHAPGALSTYLHGMDWFRKESGFTPAEQEVVLLVISRINDCHYCVAAHSMIAEKVSKVPPQALQAIREGTAIDDPKLRALADFVKEMVESRGNPSQASLQSFTGAGYSEPQALQVVLAIAIKTLSNYTNHLFDTPMELAFASYALPAVTK</sequence>
<dbReference type="SUPFAM" id="SSF69118">
    <property type="entry name" value="AhpD-like"/>
    <property type="match status" value="1"/>
</dbReference>
<name>A0A844NF34_PSEAI</name>
<dbReference type="GO" id="GO:0051920">
    <property type="term" value="F:peroxiredoxin activity"/>
    <property type="evidence" value="ECO:0007669"/>
    <property type="project" value="InterPro"/>
</dbReference>
<feature type="domain" description="Carboxymuconolactone decarboxylase-like" evidence="1">
    <location>
        <begin position="8"/>
        <end position="86"/>
    </location>
</feature>
<dbReference type="GeneID" id="72419570"/>
<dbReference type="PANTHER" id="PTHR35446">
    <property type="entry name" value="SI:CH211-175M2.5"/>
    <property type="match status" value="1"/>
</dbReference>
<dbReference type="InterPro" id="IPR029032">
    <property type="entry name" value="AhpD-like"/>
</dbReference>
<dbReference type="InterPro" id="IPR004675">
    <property type="entry name" value="AhpD_core"/>
</dbReference>
<protein>
    <submittedName>
        <fullName evidence="2">Carboxymuconolactone decarboxylase family protein</fullName>
    </submittedName>
</protein>
<reference evidence="2 3" key="1">
    <citation type="submission" date="2019-11" db="EMBL/GenBank/DDBJ databases">
        <title>Genomes of ocular Pseudomonas aeruginosa isolates.</title>
        <authorList>
            <person name="Khan M."/>
            <person name="Rice S.A."/>
            <person name="Willcox M.D.P."/>
            <person name="Stapleton F."/>
        </authorList>
    </citation>
    <scope>NUCLEOTIDE SEQUENCE [LARGE SCALE GENOMIC DNA]</scope>
    <source>
        <strain evidence="2 3">PA221</strain>
    </source>
</reference>
<proteinExistence type="predicted"/>
<dbReference type="Proteomes" id="UP000433532">
    <property type="component" value="Unassembled WGS sequence"/>
</dbReference>
<gene>
    <name evidence="2" type="ORF">GNQ48_09720</name>
</gene>
<comment type="caution">
    <text evidence="2">The sequence shown here is derived from an EMBL/GenBank/DDBJ whole genome shotgun (WGS) entry which is preliminary data.</text>
</comment>
<evidence type="ECO:0000313" key="3">
    <source>
        <dbReference type="Proteomes" id="UP000433532"/>
    </source>
</evidence>
<accession>A0A844NF34</accession>
<dbReference type="NCBIfam" id="TIGR00778">
    <property type="entry name" value="ahpD_dom"/>
    <property type="match status" value="1"/>
</dbReference>
<evidence type="ECO:0000313" key="2">
    <source>
        <dbReference type="EMBL" id="MUI35284.1"/>
    </source>
</evidence>
<dbReference type="RefSeq" id="WP_022580370.1">
    <property type="nucleotide sequence ID" value="NZ_BIFN01000025.1"/>
</dbReference>
<dbReference type="Pfam" id="PF02627">
    <property type="entry name" value="CMD"/>
    <property type="match status" value="1"/>
</dbReference>
<evidence type="ECO:0000259" key="1">
    <source>
        <dbReference type="Pfam" id="PF02627"/>
    </source>
</evidence>
<dbReference type="Gene3D" id="1.20.1290.10">
    <property type="entry name" value="AhpD-like"/>
    <property type="match status" value="1"/>
</dbReference>
<dbReference type="InterPro" id="IPR003779">
    <property type="entry name" value="CMD-like"/>
</dbReference>
<dbReference type="PANTHER" id="PTHR35446:SF3">
    <property type="entry name" value="CMD DOMAIN-CONTAINING PROTEIN"/>
    <property type="match status" value="1"/>
</dbReference>
<dbReference type="AlphaFoldDB" id="A0A844NF34"/>
<organism evidence="2 3">
    <name type="scientific">Pseudomonas aeruginosa</name>
    <dbReference type="NCBI Taxonomy" id="287"/>
    <lineage>
        <taxon>Bacteria</taxon>
        <taxon>Pseudomonadati</taxon>
        <taxon>Pseudomonadota</taxon>
        <taxon>Gammaproteobacteria</taxon>
        <taxon>Pseudomonadales</taxon>
        <taxon>Pseudomonadaceae</taxon>
        <taxon>Pseudomonas</taxon>
    </lineage>
</organism>